<dbReference type="InterPro" id="IPR007253">
    <property type="entry name" value="Cell_wall-bd_2"/>
</dbReference>
<dbReference type="Pfam" id="PF04122">
    <property type="entry name" value="CW_binding_2"/>
    <property type="match status" value="3"/>
</dbReference>
<dbReference type="EMBL" id="LR746496">
    <property type="protein sequence ID" value="CAA7600297.1"/>
    <property type="molecule type" value="Genomic_DNA"/>
</dbReference>
<dbReference type="InterPro" id="IPR051922">
    <property type="entry name" value="Bact_Sporulation_Assoc"/>
</dbReference>
<keyword evidence="2" id="KW-0732">Signal</keyword>
<feature type="region of interest" description="Disordered" evidence="1">
    <location>
        <begin position="174"/>
        <end position="249"/>
    </location>
</feature>
<dbReference type="InterPro" id="IPR008258">
    <property type="entry name" value="Transglycosylase_SLT_dom_1"/>
</dbReference>
<feature type="compositionally biased region" description="Low complexity" evidence="1">
    <location>
        <begin position="192"/>
        <end position="233"/>
    </location>
</feature>
<dbReference type="Pfam" id="PF01464">
    <property type="entry name" value="SLT"/>
    <property type="match status" value="1"/>
</dbReference>
<dbReference type="Proteomes" id="UP001071230">
    <property type="component" value="Unassembled WGS sequence"/>
</dbReference>
<evidence type="ECO:0000256" key="2">
    <source>
        <dbReference type="SAM" id="SignalP"/>
    </source>
</evidence>
<dbReference type="InterPro" id="IPR023346">
    <property type="entry name" value="Lysozyme-like_dom_sf"/>
</dbReference>
<organism evidence="4">
    <name type="scientific">Acididesulfobacillus acetoxydans</name>
    <dbReference type="NCBI Taxonomy" id="1561005"/>
    <lineage>
        <taxon>Bacteria</taxon>
        <taxon>Bacillati</taxon>
        <taxon>Bacillota</taxon>
        <taxon>Clostridia</taxon>
        <taxon>Eubacteriales</taxon>
        <taxon>Peptococcaceae</taxon>
        <taxon>Acididesulfobacillus</taxon>
    </lineage>
</organism>
<proteinExistence type="predicted"/>
<protein>
    <submittedName>
        <fullName evidence="5">Lytic transglycosylase catalytic</fullName>
    </submittedName>
    <submittedName>
        <fullName evidence="4">Transglycosylase SLT domain protein</fullName>
    </submittedName>
</protein>
<evidence type="ECO:0000313" key="5">
    <source>
        <dbReference type="EMBL" id="CEJ06073.1"/>
    </source>
</evidence>
<keyword evidence="6" id="KW-1185">Reference proteome</keyword>
<dbReference type="EMBL" id="CDGJ01000015">
    <property type="protein sequence ID" value="CEJ06073.1"/>
    <property type="molecule type" value="Genomic_DNA"/>
</dbReference>
<evidence type="ECO:0000256" key="1">
    <source>
        <dbReference type="SAM" id="MobiDB-lite"/>
    </source>
</evidence>
<feature type="compositionally biased region" description="Pro residues" evidence="1">
    <location>
        <begin position="234"/>
        <end position="243"/>
    </location>
</feature>
<evidence type="ECO:0000259" key="3">
    <source>
        <dbReference type="Pfam" id="PF01464"/>
    </source>
</evidence>
<reference evidence="5" key="1">
    <citation type="submission" date="2014-11" db="EMBL/GenBank/DDBJ databases">
        <authorList>
            <person name="Hornung B.V."/>
        </authorList>
    </citation>
    <scope>NUCLEOTIDE SEQUENCE</scope>
    <source>
        <strain evidence="5">INE</strain>
    </source>
</reference>
<feature type="domain" description="Transglycosylase SLT" evidence="3">
    <location>
        <begin position="58"/>
        <end position="168"/>
    </location>
</feature>
<dbReference type="RefSeq" id="WP_240983992.1">
    <property type="nucleotide sequence ID" value="NZ_CDGJ01000015.1"/>
</dbReference>
<reference evidence="4" key="2">
    <citation type="submission" date="2020-01" db="EMBL/GenBank/DDBJ databases">
        <authorList>
            <person name="Hornung B."/>
        </authorList>
    </citation>
    <scope>NUCLEOTIDE SEQUENCE</scope>
    <source>
        <strain evidence="4">PacBioINE</strain>
    </source>
</reference>
<accession>A0A8S0XVF8</accession>
<gene>
    <name evidence="5" type="ORF">DEACI_0519</name>
    <name evidence="4" type="ORF">DEACI_0949</name>
</gene>
<dbReference type="Proteomes" id="UP000836597">
    <property type="component" value="Chromosome"/>
</dbReference>
<feature type="signal peptide" evidence="2">
    <location>
        <begin position="1"/>
        <end position="34"/>
    </location>
</feature>
<dbReference type="PANTHER" id="PTHR30032">
    <property type="entry name" value="N-ACETYLMURAMOYL-L-ALANINE AMIDASE-RELATED"/>
    <property type="match status" value="1"/>
</dbReference>
<evidence type="ECO:0000313" key="4">
    <source>
        <dbReference type="EMBL" id="CAA7600297.1"/>
    </source>
</evidence>
<name>A0A8S0XVF8_9FIRM</name>
<feature type="chain" id="PRO_5038538419" evidence="2">
    <location>
        <begin position="35"/>
        <end position="628"/>
    </location>
</feature>
<evidence type="ECO:0000313" key="6">
    <source>
        <dbReference type="Proteomes" id="UP001071230"/>
    </source>
</evidence>
<sequence length="628" mass="65968">MKKNVNPRKRIKAFWGTLLSLALLLQMLSEPSFALASPAPANFNPPLAVINQKLDTVAREKGIPSVILKAIAFEESSWRQFDSQGNPLLAGPADHPAIGLMQVASYNGSDQATINKLKYDIDFNIEMGADILNQKWEMVPKIGDGDRNKLENWYFALWAYNCWTGKNNPNEALLPAPLPGPVPSSTPPSNPSPSSSSPATSSTSGASSSTSGSSSPSSFSDSSPTPSDSSSAPSGPPSPPPSSQGPTLPVYQDRILNLLAHPPGWLSQYIQPVDVTPVPSSALPQDGIPSASVVWPTPQPFHLGDLGTPAPAPPTRTSLVRIAGSDRVATAVNQALLGWPQGAPAVVLARSDDYPDALAGVPLAAKLDAPILLTAPKGLDKRVQTALKTLHPNTVYLLGGEGALSPQVSTDLTALGWNKTKQVRLGGVNRYATAAIVAQNLMGAEQPHAVALATGENFPDALSIASVAGQQKMPVLLTETSHIPAETLQALRALKPSLIYLIGGSGVISPAVSEEIAAALKPAAVRITRLAGPSRYDTMAAVGNAFGQNIQGLSFATGEDFPNALTGAALAAHMNETLVLVPDSSLDNYPGLKDFIARHLSSCRLRPYLFGNVRALSPQVESELNEMP</sequence>
<dbReference type="SUPFAM" id="SSF53955">
    <property type="entry name" value="Lysozyme-like"/>
    <property type="match status" value="1"/>
</dbReference>
<feature type="compositionally biased region" description="Pro residues" evidence="1">
    <location>
        <begin position="176"/>
        <end position="191"/>
    </location>
</feature>
<dbReference type="KEGG" id="aacx:DEACI_0949"/>
<dbReference type="PANTHER" id="PTHR30032:SF8">
    <property type="entry name" value="GERMINATION-SPECIFIC N-ACETYLMURAMOYL-L-ALANINE AMIDASE"/>
    <property type="match status" value="1"/>
</dbReference>
<dbReference type="AlphaFoldDB" id="A0A8S0XVF8"/>
<dbReference type="Gene3D" id="3.40.50.12090">
    <property type="match status" value="2"/>
</dbReference>
<dbReference type="Gene3D" id="1.10.530.10">
    <property type="match status" value="1"/>
</dbReference>